<dbReference type="SUPFAM" id="SSF57662">
    <property type="entry name" value="Ferredoxin thioredoxin reductase (FTR), catalytic beta chain"/>
    <property type="match status" value="1"/>
</dbReference>
<dbReference type="EC" id="1.8.7.2" evidence="4"/>
<evidence type="ECO:0000256" key="2">
    <source>
        <dbReference type="ARBA" id="ARBA00003945"/>
    </source>
</evidence>
<sequence>MSKKEKSLEDVDRFIFRVADKQGWGVNKDPEFLHHIKKGLQTTYNRHGFFLCPCRDGAGDREADKDIVCPCVYNVPDQKEYGHCFCGLFFDKKYQDEGGEFQQIPDRRPDEYYD</sequence>
<dbReference type="InterPro" id="IPR036644">
    <property type="entry name" value="FTR_bsu_sf"/>
</dbReference>
<evidence type="ECO:0000256" key="1">
    <source>
        <dbReference type="ARBA" id="ARBA00001966"/>
    </source>
</evidence>
<proteinExistence type="inferred from homology"/>
<reference evidence="14 15" key="1">
    <citation type="journal article" date="2015" name="Stand. Genomic Sci.">
        <title>Complete genome sequence and description of Salinispira pacifica gen. nov., sp. nov., a novel spirochaete isolated form a hypersaline microbial mat.</title>
        <authorList>
            <person name="Ben Hania W."/>
            <person name="Joseph M."/>
            <person name="Schumann P."/>
            <person name="Bunk B."/>
            <person name="Fiebig A."/>
            <person name="Sproer C."/>
            <person name="Klenk H.P."/>
            <person name="Fardeau M.L."/>
            <person name="Spring S."/>
        </authorList>
    </citation>
    <scope>NUCLEOTIDE SEQUENCE [LARGE SCALE GENOMIC DNA]</scope>
    <source>
        <strain evidence="14 15">L21-RPul-D2</strain>
    </source>
</reference>
<evidence type="ECO:0000256" key="10">
    <source>
        <dbReference type="ARBA" id="ARBA00023157"/>
    </source>
</evidence>
<dbReference type="HOGENOM" id="CLU_169701_0_0_12"/>
<evidence type="ECO:0000256" key="4">
    <source>
        <dbReference type="ARBA" id="ARBA00012358"/>
    </source>
</evidence>
<evidence type="ECO:0000313" key="15">
    <source>
        <dbReference type="Proteomes" id="UP000018680"/>
    </source>
</evidence>
<evidence type="ECO:0000256" key="5">
    <source>
        <dbReference type="ARBA" id="ARBA00022485"/>
    </source>
</evidence>
<dbReference type="Gene3D" id="3.90.460.10">
    <property type="entry name" value="Ferredoxin thioredoxin reductase catalytic beta subunit"/>
    <property type="match status" value="1"/>
</dbReference>
<dbReference type="GO" id="GO:0046872">
    <property type="term" value="F:metal ion binding"/>
    <property type="evidence" value="ECO:0007669"/>
    <property type="project" value="UniProtKB-KW"/>
</dbReference>
<dbReference type="PANTHER" id="PTHR35113:SF1">
    <property type="entry name" value="FERREDOXIN-THIOREDOXIN REDUCTASE CATALYTIC CHAIN, CHLOROPLASTIC"/>
    <property type="match status" value="1"/>
</dbReference>
<keyword evidence="7" id="KW-0560">Oxidoreductase</keyword>
<dbReference type="GO" id="GO:0051539">
    <property type="term" value="F:4 iron, 4 sulfur cluster binding"/>
    <property type="evidence" value="ECO:0007669"/>
    <property type="project" value="UniProtKB-KW"/>
</dbReference>
<keyword evidence="15" id="KW-1185">Reference proteome</keyword>
<organism evidence="14 15">
    <name type="scientific">Salinispira pacifica</name>
    <dbReference type="NCBI Taxonomy" id="1307761"/>
    <lineage>
        <taxon>Bacteria</taxon>
        <taxon>Pseudomonadati</taxon>
        <taxon>Spirochaetota</taxon>
        <taxon>Spirochaetia</taxon>
        <taxon>Spirochaetales</taxon>
        <taxon>Spirochaetaceae</taxon>
        <taxon>Salinispira</taxon>
    </lineage>
</organism>
<keyword evidence="8" id="KW-0408">Iron</keyword>
<evidence type="ECO:0000256" key="11">
    <source>
        <dbReference type="ARBA" id="ARBA00026011"/>
    </source>
</evidence>
<dbReference type="RefSeq" id="WP_024269215.1">
    <property type="nucleotide sequence ID" value="NC_023035.1"/>
</dbReference>
<accession>V5WKP0</accession>
<name>V5WKP0_9SPIO</name>
<dbReference type="eggNOG" id="COG4802">
    <property type="taxonomic scope" value="Bacteria"/>
</dbReference>
<evidence type="ECO:0000256" key="3">
    <source>
        <dbReference type="ARBA" id="ARBA00007941"/>
    </source>
</evidence>
<dbReference type="AlphaFoldDB" id="V5WKP0"/>
<evidence type="ECO:0000313" key="14">
    <source>
        <dbReference type="EMBL" id="AHC16318.1"/>
    </source>
</evidence>
<dbReference type="Pfam" id="PF02943">
    <property type="entry name" value="FeThRed_B"/>
    <property type="match status" value="1"/>
</dbReference>
<dbReference type="PANTHER" id="PTHR35113">
    <property type="entry name" value="FERREDOXIN-THIOREDOXIN REDUCTASE CATALYTIC CHAIN, CHLOROPLASTIC"/>
    <property type="match status" value="1"/>
</dbReference>
<evidence type="ECO:0000256" key="9">
    <source>
        <dbReference type="ARBA" id="ARBA00023014"/>
    </source>
</evidence>
<keyword evidence="9" id="KW-0411">Iron-sulfur</keyword>
<evidence type="ECO:0000256" key="7">
    <source>
        <dbReference type="ARBA" id="ARBA00023002"/>
    </source>
</evidence>
<dbReference type="InterPro" id="IPR004209">
    <property type="entry name" value="FTR_bsu"/>
</dbReference>
<evidence type="ECO:0000256" key="6">
    <source>
        <dbReference type="ARBA" id="ARBA00022723"/>
    </source>
</evidence>
<evidence type="ECO:0000256" key="13">
    <source>
        <dbReference type="ARBA" id="ARBA00048150"/>
    </source>
</evidence>
<dbReference type="Proteomes" id="UP000018680">
    <property type="component" value="Chromosome"/>
</dbReference>
<comment type="similarity">
    <text evidence="3">Belongs to the ferredoxin thioredoxin reductase beta subunit family.</text>
</comment>
<evidence type="ECO:0000256" key="12">
    <source>
        <dbReference type="ARBA" id="ARBA00030295"/>
    </source>
</evidence>
<keyword evidence="6" id="KW-0479">Metal-binding</keyword>
<dbReference type="EMBL" id="CP006939">
    <property type="protein sequence ID" value="AHC16318.1"/>
    <property type="molecule type" value="Genomic_DNA"/>
</dbReference>
<comment type="subunit">
    <text evidence="11">Heterodimer of subunit A (variable subunit) and subunit B (catalytic subunit). Heterodimeric FTR forms a complex with ferredoxin and thioredoxin.</text>
</comment>
<evidence type="ECO:0000256" key="8">
    <source>
        <dbReference type="ARBA" id="ARBA00023004"/>
    </source>
</evidence>
<dbReference type="STRING" id="1307761.L21SP2_2972"/>
<dbReference type="KEGG" id="slr:L21SP2_2972"/>
<gene>
    <name evidence="14" type="ORF">L21SP2_2972</name>
</gene>
<dbReference type="OrthoDB" id="9782739at2"/>
<protein>
    <recommendedName>
        <fullName evidence="4">ferredoxin:thioredoxin reductase</fullName>
        <ecNumber evidence="4">1.8.7.2</ecNumber>
    </recommendedName>
    <alternativeName>
        <fullName evidence="12">Ferredoxin-thioredoxin reductase subunit B</fullName>
    </alternativeName>
</protein>
<keyword evidence="5" id="KW-0004">4Fe-4S</keyword>
<dbReference type="GO" id="GO:0016730">
    <property type="term" value="F:oxidoreductase activity, acting on iron-sulfur proteins as donors"/>
    <property type="evidence" value="ECO:0007669"/>
    <property type="project" value="InterPro"/>
</dbReference>
<comment type="function">
    <text evidence="2">Catalytic subunit of the ferredoxin-thioredoxin reductase (FTR), which catalyzes the two-electron reduction of thioredoxins by the electrons provided by reduced ferredoxin.</text>
</comment>
<comment type="catalytic activity">
    <reaction evidence="13">
        <text>[thioredoxin]-disulfide + 2 reduced [2Fe-2S]-[ferredoxin] + 2 H(+) = [thioredoxin]-dithiol + 2 oxidized [2Fe-2S]-[ferredoxin]</text>
        <dbReference type="Rhea" id="RHEA:42336"/>
        <dbReference type="Rhea" id="RHEA-COMP:10000"/>
        <dbReference type="Rhea" id="RHEA-COMP:10001"/>
        <dbReference type="Rhea" id="RHEA-COMP:10698"/>
        <dbReference type="Rhea" id="RHEA-COMP:10700"/>
        <dbReference type="ChEBI" id="CHEBI:15378"/>
        <dbReference type="ChEBI" id="CHEBI:29950"/>
        <dbReference type="ChEBI" id="CHEBI:33737"/>
        <dbReference type="ChEBI" id="CHEBI:33738"/>
        <dbReference type="ChEBI" id="CHEBI:50058"/>
        <dbReference type="EC" id="1.8.7.2"/>
    </reaction>
</comment>
<comment type="cofactor">
    <cofactor evidence="1">
        <name>[4Fe-4S] cluster</name>
        <dbReference type="ChEBI" id="CHEBI:49883"/>
    </cofactor>
</comment>
<keyword evidence="10" id="KW-1015">Disulfide bond</keyword>